<dbReference type="GO" id="GO:0016020">
    <property type="term" value="C:membrane"/>
    <property type="evidence" value="ECO:0007669"/>
    <property type="project" value="InterPro"/>
</dbReference>
<dbReference type="SMART" id="SM00079">
    <property type="entry name" value="PBPe"/>
    <property type="match status" value="1"/>
</dbReference>
<evidence type="ECO:0000256" key="1">
    <source>
        <dbReference type="ARBA" id="ARBA00022729"/>
    </source>
</evidence>
<dbReference type="Gene3D" id="3.40.190.10">
    <property type="entry name" value="Periplasmic binding protein-like II"/>
    <property type="match status" value="2"/>
</dbReference>
<feature type="domain" description="Ionotropic glutamate receptor C-terminal" evidence="3">
    <location>
        <begin position="29"/>
        <end position="249"/>
    </location>
</feature>
<name>A0A3B0RZR5_9ZZZZ</name>
<accession>A0A3B0RZR5</accession>
<dbReference type="CDD" id="cd13530">
    <property type="entry name" value="PBP2_peptides_like"/>
    <property type="match status" value="1"/>
</dbReference>
<dbReference type="PANTHER" id="PTHR35936:SF17">
    <property type="entry name" value="ARGININE-BINDING EXTRACELLULAR PROTEIN ARTP"/>
    <property type="match status" value="1"/>
</dbReference>
<dbReference type="PANTHER" id="PTHR35936">
    <property type="entry name" value="MEMBRANE-BOUND LYTIC MUREIN TRANSGLYCOSYLASE F"/>
    <property type="match status" value="1"/>
</dbReference>
<keyword evidence="1" id="KW-0732">Signal</keyword>
<feature type="domain" description="Solute-binding protein family 3/N-terminal" evidence="2">
    <location>
        <begin position="29"/>
        <end position="249"/>
    </location>
</feature>
<dbReference type="InterPro" id="IPR001638">
    <property type="entry name" value="Solute-binding_3/MltF_N"/>
</dbReference>
<dbReference type="InterPro" id="IPR001320">
    <property type="entry name" value="Iontro_rcpt_C"/>
</dbReference>
<dbReference type="SMART" id="SM00062">
    <property type="entry name" value="PBPb"/>
    <property type="match status" value="1"/>
</dbReference>
<gene>
    <name evidence="4" type="ORF">MNBD_ACTINO01-2237</name>
</gene>
<organism evidence="4">
    <name type="scientific">hydrothermal vent metagenome</name>
    <dbReference type="NCBI Taxonomy" id="652676"/>
    <lineage>
        <taxon>unclassified sequences</taxon>
        <taxon>metagenomes</taxon>
        <taxon>ecological metagenomes</taxon>
    </lineage>
</organism>
<evidence type="ECO:0000313" key="4">
    <source>
        <dbReference type="EMBL" id="VAV99090.1"/>
    </source>
</evidence>
<evidence type="ECO:0000259" key="3">
    <source>
        <dbReference type="SMART" id="SM00079"/>
    </source>
</evidence>
<proteinExistence type="predicted"/>
<sequence length="252" mass="27258">MKNTIRIFVVVLALALVATACSSSDDVGEIKIGVENAYTPFNFIDENGNGAGFDYAIFEEICNRIGCTPVFVEAGWPAVIEETGQGVYDVAADGISITEDRKEVVDYSDPYMVTIQKLMVRTDESRFGNLAEFQAGDYRLGTQVGTTNYELGAELVDEGRIDAFDQFGVAVQALIAGDVDAVIIDDVAGQGYQGANSNETRLLADDLRSDPLGFIFPKGSELTAKVNKAIADMKADGTMDKLVQAWFIDFQA</sequence>
<evidence type="ECO:0000259" key="2">
    <source>
        <dbReference type="SMART" id="SM00062"/>
    </source>
</evidence>
<dbReference type="SUPFAM" id="SSF53850">
    <property type="entry name" value="Periplasmic binding protein-like II"/>
    <property type="match status" value="1"/>
</dbReference>
<dbReference type="EMBL" id="UOEI01000250">
    <property type="protein sequence ID" value="VAV99090.1"/>
    <property type="molecule type" value="Genomic_DNA"/>
</dbReference>
<dbReference type="AlphaFoldDB" id="A0A3B0RZR5"/>
<dbReference type="Pfam" id="PF00497">
    <property type="entry name" value="SBP_bac_3"/>
    <property type="match status" value="1"/>
</dbReference>
<dbReference type="PROSITE" id="PS51257">
    <property type="entry name" value="PROKAR_LIPOPROTEIN"/>
    <property type="match status" value="1"/>
</dbReference>
<reference evidence="4" key="1">
    <citation type="submission" date="2018-06" db="EMBL/GenBank/DDBJ databases">
        <authorList>
            <person name="Zhirakovskaya E."/>
        </authorList>
    </citation>
    <scope>NUCLEOTIDE SEQUENCE</scope>
</reference>
<protein>
    <submittedName>
        <fullName evidence="4">ABC transporter, substrate-binding protein (Cluster 3, basic aa/glutamine/opines)</fullName>
    </submittedName>
</protein>
<dbReference type="GO" id="GO:0015276">
    <property type="term" value="F:ligand-gated monoatomic ion channel activity"/>
    <property type="evidence" value="ECO:0007669"/>
    <property type="project" value="InterPro"/>
</dbReference>